<dbReference type="SMART" id="SM00342">
    <property type="entry name" value="HTH_ARAC"/>
    <property type="match status" value="1"/>
</dbReference>
<dbReference type="Gene3D" id="2.60.120.10">
    <property type="entry name" value="Jelly Rolls"/>
    <property type="match status" value="1"/>
</dbReference>
<dbReference type="InterPro" id="IPR018060">
    <property type="entry name" value="HTH_AraC"/>
</dbReference>
<protein>
    <submittedName>
        <fullName evidence="5">Transcriptional regulator, AraC family</fullName>
    </submittedName>
</protein>
<dbReference type="EMBL" id="FTNM01000002">
    <property type="protein sequence ID" value="SIQ84935.1"/>
    <property type="molecule type" value="Genomic_DNA"/>
</dbReference>
<accession>A0A1N6W4P7</accession>
<dbReference type="OrthoDB" id="9793451at2"/>
<dbReference type="RefSeq" id="WP_076421576.1">
    <property type="nucleotide sequence ID" value="NZ_FTNM01000002.1"/>
</dbReference>
<dbReference type="STRING" id="1077936.SAMN05421545_1355"/>
<dbReference type="InterPro" id="IPR014710">
    <property type="entry name" value="RmlC-like_jellyroll"/>
</dbReference>
<proteinExistence type="predicted"/>
<dbReference type="AlphaFoldDB" id="A0A1N6W4P7"/>
<evidence type="ECO:0000256" key="3">
    <source>
        <dbReference type="ARBA" id="ARBA00023163"/>
    </source>
</evidence>
<keyword evidence="1" id="KW-0805">Transcription regulation</keyword>
<dbReference type="GO" id="GO:0043565">
    <property type="term" value="F:sequence-specific DNA binding"/>
    <property type="evidence" value="ECO:0007669"/>
    <property type="project" value="InterPro"/>
</dbReference>
<dbReference type="PRINTS" id="PR00032">
    <property type="entry name" value="HTHARAC"/>
</dbReference>
<feature type="domain" description="HTH araC/xylS-type" evidence="4">
    <location>
        <begin position="192"/>
        <end position="290"/>
    </location>
</feature>
<organism evidence="5 6">
    <name type="scientific">Pontibacter lucknowensis</name>
    <dbReference type="NCBI Taxonomy" id="1077936"/>
    <lineage>
        <taxon>Bacteria</taxon>
        <taxon>Pseudomonadati</taxon>
        <taxon>Bacteroidota</taxon>
        <taxon>Cytophagia</taxon>
        <taxon>Cytophagales</taxon>
        <taxon>Hymenobacteraceae</taxon>
        <taxon>Pontibacter</taxon>
    </lineage>
</organism>
<dbReference type="Pfam" id="PF02311">
    <property type="entry name" value="AraC_binding"/>
    <property type="match status" value="1"/>
</dbReference>
<name>A0A1N6W4P7_9BACT</name>
<evidence type="ECO:0000256" key="1">
    <source>
        <dbReference type="ARBA" id="ARBA00023015"/>
    </source>
</evidence>
<keyword evidence="2" id="KW-0238">DNA-binding</keyword>
<keyword evidence="3" id="KW-0804">Transcription</keyword>
<evidence type="ECO:0000259" key="4">
    <source>
        <dbReference type="PROSITE" id="PS01124"/>
    </source>
</evidence>
<dbReference type="PANTHER" id="PTHR43280">
    <property type="entry name" value="ARAC-FAMILY TRANSCRIPTIONAL REGULATOR"/>
    <property type="match status" value="1"/>
</dbReference>
<dbReference type="InterPro" id="IPR009057">
    <property type="entry name" value="Homeodomain-like_sf"/>
</dbReference>
<dbReference type="PROSITE" id="PS01124">
    <property type="entry name" value="HTH_ARAC_FAMILY_2"/>
    <property type="match status" value="1"/>
</dbReference>
<evidence type="ECO:0000256" key="2">
    <source>
        <dbReference type="ARBA" id="ARBA00023125"/>
    </source>
</evidence>
<dbReference type="Pfam" id="PF12833">
    <property type="entry name" value="HTH_18"/>
    <property type="match status" value="1"/>
</dbReference>
<dbReference type="SUPFAM" id="SSF51215">
    <property type="entry name" value="Regulatory protein AraC"/>
    <property type="match status" value="1"/>
</dbReference>
<keyword evidence="6" id="KW-1185">Reference proteome</keyword>
<dbReference type="InterPro" id="IPR020449">
    <property type="entry name" value="Tscrpt_reg_AraC-type_HTH"/>
</dbReference>
<dbReference type="Gene3D" id="1.10.10.60">
    <property type="entry name" value="Homeodomain-like"/>
    <property type="match status" value="1"/>
</dbReference>
<sequence length="292" mass="34484">MAKEHLPIYQIQDFEARSRKDRYFYISSFSAHLQEHLFIRKPHKHDFYIILFVTQGQGTHTIDFKTYDVQPGNVFFLTPGQVHSWELSSDADGLIIFFSQEFYAKEYPHRMPFEFPFFNALLYNPVLRISQAHENTLMPILQLLQQEYRQNGLMRDVALSRYLDILLIELTRIFRPGKAVKGTFAKDLALLQQLERLIDLHYKEQQPVSFYAERLHVTPKHLNDVCRNALNKTTKELIQDRTLLEAQRLLVHADLTSSQIAAELGYFDNTYFFRFFKKHIGCTPEQFRASNK</sequence>
<dbReference type="InterPro" id="IPR037923">
    <property type="entry name" value="HTH-like"/>
</dbReference>
<gene>
    <name evidence="5" type="ORF">SAMN05421545_1355</name>
</gene>
<dbReference type="Proteomes" id="UP000185924">
    <property type="component" value="Unassembled WGS sequence"/>
</dbReference>
<dbReference type="InterPro" id="IPR003313">
    <property type="entry name" value="AraC-bd"/>
</dbReference>
<evidence type="ECO:0000313" key="5">
    <source>
        <dbReference type="EMBL" id="SIQ84935.1"/>
    </source>
</evidence>
<evidence type="ECO:0000313" key="6">
    <source>
        <dbReference type="Proteomes" id="UP000185924"/>
    </source>
</evidence>
<dbReference type="SUPFAM" id="SSF46689">
    <property type="entry name" value="Homeodomain-like"/>
    <property type="match status" value="1"/>
</dbReference>
<reference evidence="6" key="1">
    <citation type="submission" date="2017-01" db="EMBL/GenBank/DDBJ databases">
        <authorList>
            <person name="Varghese N."/>
            <person name="Submissions S."/>
        </authorList>
    </citation>
    <scope>NUCLEOTIDE SEQUENCE [LARGE SCALE GENOMIC DNA]</scope>
    <source>
        <strain evidence="6">DM9</strain>
    </source>
</reference>
<dbReference type="PANTHER" id="PTHR43280:SF32">
    <property type="entry name" value="TRANSCRIPTIONAL REGULATORY PROTEIN"/>
    <property type="match status" value="1"/>
</dbReference>
<dbReference type="GO" id="GO:0003700">
    <property type="term" value="F:DNA-binding transcription factor activity"/>
    <property type="evidence" value="ECO:0007669"/>
    <property type="project" value="InterPro"/>
</dbReference>